<accession>A0AAD9H6P3</accession>
<evidence type="ECO:0000256" key="1">
    <source>
        <dbReference type="SAM" id="MobiDB-lite"/>
    </source>
</evidence>
<protein>
    <submittedName>
        <fullName evidence="2">Uncharacterized protein</fullName>
    </submittedName>
</protein>
<dbReference type="EMBL" id="MU843047">
    <property type="protein sequence ID" value="KAK2022357.1"/>
    <property type="molecule type" value="Genomic_DNA"/>
</dbReference>
<gene>
    <name evidence="2" type="ORF">LX32DRAFT_200511</name>
</gene>
<evidence type="ECO:0000313" key="2">
    <source>
        <dbReference type="EMBL" id="KAK2022357.1"/>
    </source>
</evidence>
<keyword evidence="3" id="KW-1185">Reference proteome</keyword>
<organism evidence="2 3">
    <name type="scientific">Colletotrichum zoysiae</name>
    <dbReference type="NCBI Taxonomy" id="1216348"/>
    <lineage>
        <taxon>Eukaryota</taxon>
        <taxon>Fungi</taxon>
        <taxon>Dikarya</taxon>
        <taxon>Ascomycota</taxon>
        <taxon>Pezizomycotina</taxon>
        <taxon>Sordariomycetes</taxon>
        <taxon>Hypocreomycetidae</taxon>
        <taxon>Glomerellales</taxon>
        <taxon>Glomerellaceae</taxon>
        <taxon>Colletotrichum</taxon>
        <taxon>Colletotrichum graminicola species complex</taxon>
    </lineage>
</organism>
<comment type="caution">
    <text evidence="2">The sequence shown here is derived from an EMBL/GenBank/DDBJ whole genome shotgun (WGS) entry which is preliminary data.</text>
</comment>
<dbReference type="AlphaFoldDB" id="A0AAD9H6P3"/>
<reference evidence="2" key="1">
    <citation type="submission" date="2021-06" db="EMBL/GenBank/DDBJ databases">
        <title>Comparative genomics, transcriptomics and evolutionary studies reveal genomic signatures of adaptation to plant cell wall in hemibiotrophic fungi.</title>
        <authorList>
            <consortium name="DOE Joint Genome Institute"/>
            <person name="Baroncelli R."/>
            <person name="Diaz J.F."/>
            <person name="Benocci T."/>
            <person name="Peng M."/>
            <person name="Battaglia E."/>
            <person name="Haridas S."/>
            <person name="Andreopoulos W."/>
            <person name="Labutti K."/>
            <person name="Pangilinan J."/>
            <person name="Floch G.L."/>
            <person name="Makela M.R."/>
            <person name="Henrissat B."/>
            <person name="Grigoriev I.V."/>
            <person name="Crouch J.A."/>
            <person name="De Vries R.P."/>
            <person name="Sukno S.A."/>
            <person name="Thon M.R."/>
        </authorList>
    </citation>
    <scope>NUCLEOTIDE SEQUENCE</scope>
    <source>
        <strain evidence="2">MAFF235873</strain>
    </source>
</reference>
<feature type="region of interest" description="Disordered" evidence="1">
    <location>
        <begin position="24"/>
        <end position="60"/>
    </location>
</feature>
<proteinExistence type="predicted"/>
<sequence length="87" mass="9599">MAPSAGAESSLVWSTIPLVHETCTAGFRNEPPESANPRRRPFPVSLTIGTHSYPDGHSSSRLWCRSTTTSPAAEYLIRVQRNEMTKI</sequence>
<dbReference type="Proteomes" id="UP001232148">
    <property type="component" value="Unassembled WGS sequence"/>
</dbReference>
<evidence type="ECO:0000313" key="3">
    <source>
        <dbReference type="Proteomes" id="UP001232148"/>
    </source>
</evidence>
<name>A0AAD9H6P3_9PEZI</name>